<feature type="transmembrane region" description="Helical" evidence="1">
    <location>
        <begin position="45"/>
        <end position="67"/>
    </location>
</feature>
<dbReference type="Proteomes" id="UP000019140">
    <property type="component" value="Unassembled WGS sequence"/>
</dbReference>
<keyword evidence="3" id="KW-1185">Reference proteome</keyword>
<dbReference type="HOGENOM" id="CLU_2286331_0_0_7"/>
<keyword evidence="1" id="KW-1133">Transmembrane helix</keyword>
<evidence type="ECO:0000313" key="2">
    <source>
        <dbReference type="EMBL" id="ETX08554.1"/>
    </source>
</evidence>
<feature type="transmembrane region" description="Helical" evidence="1">
    <location>
        <begin position="73"/>
        <end position="96"/>
    </location>
</feature>
<organism evidence="2 3">
    <name type="scientific">Candidatus Entotheonella gemina</name>
    <dbReference type="NCBI Taxonomy" id="1429439"/>
    <lineage>
        <taxon>Bacteria</taxon>
        <taxon>Pseudomonadati</taxon>
        <taxon>Nitrospinota/Tectimicrobiota group</taxon>
        <taxon>Candidatus Tectimicrobiota</taxon>
        <taxon>Candidatus Entotheonellia</taxon>
        <taxon>Candidatus Entotheonellales</taxon>
        <taxon>Candidatus Entotheonellaceae</taxon>
        <taxon>Candidatus Entotheonella</taxon>
    </lineage>
</organism>
<keyword evidence="1" id="KW-0812">Transmembrane</keyword>
<dbReference type="AlphaFoldDB" id="W4MDY3"/>
<reference evidence="2 3" key="1">
    <citation type="journal article" date="2014" name="Nature">
        <title>An environmental bacterial taxon with a large and distinct metabolic repertoire.</title>
        <authorList>
            <person name="Wilson M.C."/>
            <person name="Mori T."/>
            <person name="Ruckert C."/>
            <person name="Uria A.R."/>
            <person name="Helf M.J."/>
            <person name="Takada K."/>
            <person name="Gernert C."/>
            <person name="Steffens U.A."/>
            <person name="Heycke N."/>
            <person name="Schmitt S."/>
            <person name="Rinke C."/>
            <person name="Helfrich E.J."/>
            <person name="Brachmann A.O."/>
            <person name="Gurgui C."/>
            <person name="Wakimoto T."/>
            <person name="Kracht M."/>
            <person name="Crusemann M."/>
            <person name="Hentschel U."/>
            <person name="Abe I."/>
            <person name="Matsunaga S."/>
            <person name="Kalinowski J."/>
            <person name="Takeyama H."/>
            <person name="Piel J."/>
        </authorList>
    </citation>
    <scope>NUCLEOTIDE SEQUENCE [LARGE SCALE GENOMIC DNA]</scope>
    <source>
        <strain evidence="3">TSY2</strain>
    </source>
</reference>
<keyword evidence="1" id="KW-0472">Membrane</keyword>
<gene>
    <name evidence="2" type="ORF">ETSY2_04710</name>
</gene>
<protein>
    <submittedName>
        <fullName evidence="2">Uncharacterized protein</fullName>
    </submittedName>
</protein>
<sequence>MTDAPSRPLSKEPAQRLTPKEYIEHEEAMSNIALRERAASFLSKAYAGLLASTVLIIFRQGFHLWGFQLDAKFLNWLGAATIGEVAGLAALVYGALFKKSS</sequence>
<name>W4MDY3_9BACT</name>
<accession>W4MDY3</accession>
<evidence type="ECO:0000313" key="3">
    <source>
        <dbReference type="Proteomes" id="UP000019140"/>
    </source>
</evidence>
<proteinExistence type="predicted"/>
<comment type="caution">
    <text evidence="2">The sequence shown here is derived from an EMBL/GenBank/DDBJ whole genome shotgun (WGS) entry which is preliminary data.</text>
</comment>
<evidence type="ECO:0000256" key="1">
    <source>
        <dbReference type="SAM" id="Phobius"/>
    </source>
</evidence>
<dbReference type="EMBL" id="AZHX01000188">
    <property type="protein sequence ID" value="ETX08554.1"/>
    <property type="molecule type" value="Genomic_DNA"/>
</dbReference>